<evidence type="ECO:0000256" key="1">
    <source>
        <dbReference type="ARBA" id="ARBA00004685"/>
    </source>
</evidence>
<dbReference type="EMBL" id="KZ824281">
    <property type="protein sequence ID" value="RAL12837.1"/>
    <property type="molecule type" value="Genomic_DNA"/>
</dbReference>
<dbReference type="PANTHER" id="PTHR33365">
    <property type="entry name" value="YALI0B05434P"/>
    <property type="match status" value="1"/>
</dbReference>
<dbReference type="Pfam" id="PF11807">
    <property type="entry name" value="UstYa"/>
    <property type="match status" value="1"/>
</dbReference>
<evidence type="ECO:0000256" key="4">
    <source>
        <dbReference type="SAM" id="Phobius"/>
    </source>
</evidence>
<evidence type="ECO:0000256" key="3">
    <source>
        <dbReference type="SAM" id="MobiDB-lite"/>
    </source>
</evidence>
<evidence type="ECO:0000313" key="6">
    <source>
        <dbReference type="Proteomes" id="UP000248961"/>
    </source>
</evidence>
<dbReference type="OrthoDB" id="3687641at2759"/>
<dbReference type="AlphaFoldDB" id="A0A395HYR2"/>
<organism evidence="5 6">
    <name type="scientific">Aspergillus homomorphus (strain CBS 101889)</name>
    <dbReference type="NCBI Taxonomy" id="1450537"/>
    <lineage>
        <taxon>Eukaryota</taxon>
        <taxon>Fungi</taxon>
        <taxon>Dikarya</taxon>
        <taxon>Ascomycota</taxon>
        <taxon>Pezizomycotina</taxon>
        <taxon>Eurotiomycetes</taxon>
        <taxon>Eurotiomycetidae</taxon>
        <taxon>Eurotiales</taxon>
        <taxon>Aspergillaceae</taxon>
        <taxon>Aspergillus</taxon>
        <taxon>Aspergillus subgen. Circumdati</taxon>
    </lineage>
</organism>
<keyword evidence="4" id="KW-1133">Transmembrane helix</keyword>
<proteinExistence type="inferred from homology"/>
<keyword evidence="4" id="KW-0472">Membrane</keyword>
<accession>A0A395HYR2</accession>
<dbReference type="GeneID" id="37203239"/>
<feature type="compositionally biased region" description="Basic and acidic residues" evidence="3">
    <location>
        <begin position="10"/>
        <end position="23"/>
    </location>
</feature>
<dbReference type="RefSeq" id="XP_025551991.1">
    <property type="nucleotide sequence ID" value="XM_025698950.1"/>
</dbReference>
<dbReference type="InterPro" id="IPR021765">
    <property type="entry name" value="UstYa-like"/>
</dbReference>
<protein>
    <submittedName>
        <fullName evidence="5">Uncharacterized protein</fullName>
    </submittedName>
</protein>
<dbReference type="Proteomes" id="UP000248961">
    <property type="component" value="Unassembled WGS sequence"/>
</dbReference>
<dbReference type="PANTHER" id="PTHR33365:SF4">
    <property type="entry name" value="CYCLOCHLOROTINE BIOSYNTHESIS PROTEIN O"/>
    <property type="match status" value="1"/>
</dbReference>
<comment type="pathway">
    <text evidence="1">Mycotoxin biosynthesis.</text>
</comment>
<keyword evidence="4" id="KW-0812">Transmembrane</keyword>
<reference evidence="5 6" key="1">
    <citation type="submission" date="2018-02" db="EMBL/GenBank/DDBJ databases">
        <title>The genomes of Aspergillus section Nigri reveals drivers in fungal speciation.</title>
        <authorList>
            <consortium name="DOE Joint Genome Institute"/>
            <person name="Vesth T.C."/>
            <person name="Nybo J."/>
            <person name="Theobald S."/>
            <person name="Brandl J."/>
            <person name="Frisvad J.C."/>
            <person name="Nielsen K.F."/>
            <person name="Lyhne E.K."/>
            <person name="Kogle M.E."/>
            <person name="Kuo A."/>
            <person name="Riley R."/>
            <person name="Clum A."/>
            <person name="Nolan M."/>
            <person name="Lipzen A."/>
            <person name="Salamov A."/>
            <person name="Henrissat B."/>
            <person name="Wiebenga A."/>
            <person name="De vries R.P."/>
            <person name="Grigoriev I.V."/>
            <person name="Mortensen U.H."/>
            <person name="Andersen M.R."/>
            <person name="Baker S.E."/>
        </authorList>
    </citation>
    <scope>NUCLEOTIDE SEQUENCE [LARGE SCALE GENOMIC DNA]</scope>
    <source>
        <strain evidence="5 6">CBS 101889</strain>
    </source>
</reference>
<name>A0A395HYR2_ASPHC</name>
<evidence type="ECO:0000313" key="5">
    <source>
        <dbReference type="EMBL" id="RAL12837.1"/>
    </source>
</evidence>
<dbReference type="GO" id="GO:0043386">
    <property type="term" value="P:mycotoxin biosynthetic process"/>
    <property type="evidence" value="ECO:0007669"/>
    <property type="project" value="InterPro"/>
</dbReference>
<gene>
    <name evidence="5" type="ORF">BO97DRAFT_450834</name>
</gene>
<comment type="similarity">
    <text evidence="2">Belongs to the ustYa family.</text>
</comment>
<dbReference type="STRING" id="1450537.A0A395HYR2"/>
<dbReference type="VEuPathDB" id="FungiDB:BO97DRAFT_450834"/>
<feature type="transmembrane region" description="Helical" evidence="4">
    <location>
        <begin position="42"/>
        <end position="63"/>
    </location>
</feature>
<evidence type="ECO:0000256" key="2">
    <source>
        <dbReference type="ARBA" id="ARBA00035112"/>
    </source>
</evidence>
<feature type="region of interest" description="Disordered" evidence="3">
    <location>
        <begin position="1"/>
        <end position="23"/>
    </location>
</feature>
<sequence length="186" mass="20883">MSYRLLSRQPSEEKSPEPETGHQMDNHSTFIAHFLLHPTTKVTILLIILILSLLNLPLTMIQLDSRSCVATHNTEDTFATTFTQDKAFQSLDHSYDQLWADLSLNKSTGGLIYISEDGNKEKQGGISMFHQLHCLTAIRKALQSASEGKAIGMDWHDDGHWPHCMDYLVKVATPNQFSSLLPSSSR</sequence>
<keyword evidence="6" id="KW-1185">Reference proteome</keyword>